<evidence type="ECO:0000313" key="3">
    <source>
        <dbReference type="Proteomes" id="UP001432180"/>
    </source>
</evidence>
<keyword evidence="1" id="KW-0812">Transmembrane</keyword>
<organism evidence="2 3">
    <name type="scientific">Thiorhodovibrio winogradskyi</name>
    <dbReference type="NCBI Taxonomy" id="77007"/>
    <lineage>
        <taxon>Bacteria</taxon>
        <taxon>Pseudomonadati</taxon>
        <taxon>Pseudomonadota</taxon>
        <taxon>Gammaproteobacteria</taxon>
        <taxon>Chromatiales</taxon>
        <taxon>Chromatiaceae</taxon>
        <taxon>Thiorhodovibrio</taxon>
    </lineage>
</organism>
<dbReference type="EMBL" id="CP121472">
    <property type="protein sequence ID" value="WPL15437.1"/>
    <property type="molecule type" value="Genomic_DNA"/>
</dbReference>
<keyword evidence="1" id="KW-0472">Membrane</keyword>
<reference evidence="2 3" key="1">
    <citation type="journal article" date="2023" name="Microorganisms">
        <title>Thiorhodovibrio frisius and Trv. litoralis spp. nov., Two Novel Members from a Clade of Fastidious Purple Sulfur Bacteria That Exhibit Unique Red-Shifted Light-Harvesting Capabilities.</title>
        <authorList>
            <person name="Methner A."/>
            <person name="Kuzyk S.B."/>
            <person name="Petersen J."/>
            <person name="Bauer S."/>
            <person name="Brinkmann H."/>
            <person name="Sichau K."/>
            <person name="Wanner G."/>
            <person name="Wolf J."/>
            <person name="Neumann-Schaal M."/>
            <person name="Henke P."/>
            <person name="Tank M."/>
            <person name="Sproer C."/>
            <person name="Bunk B."/>
            <person name="Overmann J."/>
        </authorList>
    </citation>
    <scope>NUCLEOTIDE SEQUENCE [LARGE SCALE GENOMIC DNA]</scope>
    <source>
        <strain evidence="2 3">DSM 6702</strain>
    </source>
</reference>
<sequence length="142" mass="16081">MDSFTRNYSIVLGVIVVLVLGFWIKSSWQPRVWELNNLLESDAALADYPYQFRVRSFDNGLAILSTPRNHSFPAYLFLQVIHPELAGKDQADPAMVAAQRELIKHQKGAQTLILGQPDVERVDWELDVKWLSDHGVHASANP</sequence>
<dbReference type="Proteomes" id="UP001432180">
    <property type="component" value="Chromosome"/>
</dbReference>
<keyword evidence="3" id="KW-1185">Reference proteome</keyword>
<evidence type="ECO:0000256" key="1">
    <source>
        <dbReference type="SAM" id="Phobius"/>
    </source>
</evidence>
<keyword evidence="1" id="KW-1133">Transmembrane helix</keyword>
<feature type="transmembrane region" description="Helical" evidence="1">
    <location>
        <begin position="6"/>
        <end position="24"/>
    </location>
</feature>
<accession>A0ABZ0S2E1</accession>
<evidence type="ECO:0008006" key="4">
    <source>
        <dbReference type="Google" id="ProtNLM"/>
    </source>
</evidence>
<evidence type="ECO:0000313" key="2">
    <source>
        <dbReference type="EMBL" id="WPL15437.1"/>
    </source>
</evidence>
<gene>
    <name evidence="2" type="ORF">Thiowin_00333</name>
</gene>
<name>A0ABZ0S2E1_9GAMM</name>
<protein>
    <recommendedName>
        <fullName evidence="4">Glutamate-ammonia-ligase adenylyltransferase</fullName>
    </recommendedName>
</protein>
<dbReference type="RefSeq" id="WP_328986011.1">
    <property type="nucleotide sequence ID" value="NZ_CP121472.1"/>
</dbReference>
<proteinExistence type="predicted"/>